<comment type="caution">
    <text evidence="3">The sequence shown here is derived from an EMBL/GenBank/DDBJ whole genome shotgun (WGS) entry which is preliminary data.</text>
</comment>
<proteinExistence type="predicted"/>
<name>A0A5B0RLK4_PUCGR</name>
<evidence type="ECO:0000313" key="3">
    <source>
        <dbReference type="EMBL" id="KAA1126710.1"/>
    </source>
</evidence>
<evidence type="ECO:0000313" key="5">
    <source>
        <dbReference type="Proteomes" id="UP000325313"/>
    </source>
</evidence>
<accession>A0A5B0RLK4</accession>
<dbReference type="EMBL" id="VDEP01000293">
    <property type="protein sequence ID" value="KAA1111259.1"/>
    <property type="molecule type" value="Genomic_DNA"/>
</dbReference>
<gene>
    <name evidence="1" type="ORF">PGT21_010870</name>
    <name evidence="3" type="ORF">PGTUg99_001612</name>
    <name evidence="2" type="ORF">PGTUg99_003963</name>
</gene>
<keyword evidence="4" id="KW-1185">Reference proteome</keyword>
<reference evidence="4 5" key="1">
    <citation type="submission" date="2019-05" db="EMBL/GenBank/DDBJ databases">
        <title>Emergence of the Ug99 lineage of the wheat stem rust pathogen through somatic hybridization.</title>
        <authorList>
            <person name="Li F."/>
            <person name="Upadhyaya N.M."/>
            <person name="Sperschneider J."/>
            <person name="Matny O."/>
            <person name="Nguyen-Phuc H."/>
            <person name="Mago R."/>
            <person name="Raley C."/>
            <person name="Miller M.E."/>
            <person name="Silverstein K.A.T."/>
            <person name="Henningsen E."/>
            <person name="Hirsch C.D."/>
            <person name="Visser B."/>
            <person name="Pretorius Z.A."/>
            <person name="Steffenson B.J."/>
            <person name="Schwessinger B."/>
            <person name="Dodds P.N."/>
            <person name="Figueroa M."/>
        </authorList>
    </citation>
    <scope>NUCLEOTIDE SEQUENCE [LARGE SCALE GENOMIC DNA]</scope>
    <source>
        <strain evidence="1">21-0</strain>
        <strain evidence="3 5">Ug99</strain>
    </source>
</reference>
<evidence type="ECO:0000313" key="2">
    <source>
        <dbReference type="EMBL" id="KAA1111259.1"/>
    </source>
</evidence>
<dbReference type="Proteomes" id="UP000325313">
    <property type="component" value="Unassembled WGS sequence"/>
</dbReference>
<evidence type="ECO:0000313" key="1">
    <source>
        <dbReference type="EMBL" id="KAA1076545.1"/>
    </source>
</evidence>
<organism evidence="3 5">
    <name type="scientific">Puccinia graminis f. sp. tritici</name>
    <dbReference type="NCBI Taxonomy" id="56615"/>
    <lineage>
        <taxon>Eukaryota</taxon>
        <taxon>Fungi</taxon>
        <taxon>Dikarya</taxon>
        <taxon>Basidiomycota</taxon>
        <taxon>Pucciniomycotina</taxon>
        <taxon>Pucciniomycetes</taxon>
        <taxon>Pucciniales</taxon>
        <taxon>Pucciniaceae</taxon>
        <taxon>Puccinia</taxon>
    </lineage>
</organism>
<dbReference type="AlphaFoldDB" id="A0A5B0RLK4"/>
<dbReference type="EMBL" id="VSWC01000145">
    <property type="protein sequence ID" value="KAA1076545.1"/>
    <property type="molecule type" value="Genomic_DNA"/>
</dbReference>
<sequence length="193" mass="21427">MTTPSRPPQSPPGCACCGSTRSRLSDTMLTQSAALTGLGAPVQPRVPLAPWCVMWSPFRPGRRHGGWDFFDPSRCVVALLWCCKPVWALAQGPRVQVSPGLGPLPRGLELEVRAWPGSWHKPKSGLAEPKLWAHQNHQPQNLTRPPHPTPTSTTHWFWPGWHSRLGSAKLGFGPTHPNFGRCQARLEYRPSWV</sequence>
<dbReference type="EMBL" id="VDEP01000170">
    <property type="protein sequence ID" value="KAA1126710.1"/>
    <property type="molecule type" value="Genomic_DNA"/>
</dbReference>
<dbReference type="Proteomes" id="UP000324748">
    <property type="component" value="Unassembled WGS sequence"/>
</dbReference>
<protein>
    <submittedName>
        <fullName evidence="3">Uncharacterized protein</fullName>
    </submittedName>
</protein>
<evidence type="ECO:0000313" key="4">
    <source>
        <dbReference type="Proteomes" id="UP000324748"/>
    </source>
</evidence>